<reference evidence="7 8" key="1">
    <citation type="submission" date="2020-08" db="EMBL/GenBank/DDBJ databases">
        <title>Genomic Encyclopedia of Type Strains, Phase IV (KMG-IV): sequencing the most valuable type-strain genomes for metagenomic binning, comparative biology and taxonomic classification.</title>
        <authorList>
            <person name="Goeker M."/>
        </authorList>
    </citation>
    <scope>NUCLEOTIDE SEQUENCE [LARGE SCALE GENOMIC DNA]</scope>
    <source>
        <strain evidence="7 8">DSM 26723</strain>
    </source>
</reference>
<feature type="domain" description="Glucan biosynthesis periplasmic MdoG C-terminal" evidence="6">
    <location>
        <begin position="33"/>
        <end position="511"/>
    </location>
</feature>
<proteinExistence type="inferred from homology"/>
<dbReference type="UniPathway" id="UPA00637"/>
<evidence type="ECO:0000313" key="7">
    <source>
        <dbReference type="EMBL" id="MBB6093021.1"/>
    </source>
</evidence>
<dbReference type="Gene3D" id="2.70.98.10">
    <property type="match status" value="1"/>
</dbReference>
<dbReference type="Proteomes" id="UP000588068">
    <property type="component" value="Unassembled WGS sequence"/>
</dbReference>
<comment type="subcellular location">
    <subcellularLocation>
        <location evidence="1">Periplasm</location>
    </subcellularLocation>
</comment>
<keyword evidence="5" id="KW-0574">Periplasm</keyword>
<accession>A0A841HIK8</accession>
<evidence type="ECO:0000256" key="4">
    <source>
        <dbReference type="ARBA" id="ARBA00022729"/>
    </source>
</evidence>
<evidence type="ECO:0000256" key="2">
    <source>
        <dbReference type="ARBA" id="ARBA00005001"/>
    </source>
</evidence>
<dbReference type="InterPro" id="IPR013783">
    <property type="entry name" value="Ig-like_fold"/>
</dbReference>
<dbReference type="FunFam" id="2.70.98.10:FF:000001">
    <property type="entry name" value="Glucans biosynthesis protein G"/>
    <property type="match status" value="1"/>
</dbReference>
<comment type="pathway">
    <text evidence="2">Glycan metabolism; osmoregulated periplasmic glucan (OPG) biosynthesis.</text>
</comment>
<dbReference type="EMBL" id="JACHHZ010000002">
    <property type="protein sequence ID" value="MBB6093021.1"/>
    <property type="molecule type" value="Genomic_DNA"/>
</dbReference>
<dbReference type="SUPFAM" id="SSF74650">
    <property type="entry name" value="Galactose mutarotase-like"/>
    <property type="match status" value="1"/>
</dbReference>
<dbReference type="GO" id="GO:0003824">
    <property type="term" value="F:catalytic activity"/>
    <property type="evidence" value="ECO:0007669"/>
    <property type="project" value="InterPro"/>
</dbReference>
<evidence type="ECO:0000313" key="8">
    <source>
        <dbReference type="Proteomes" id="UP000588068"/>
    </source>
</evidence>
<evidence type="ECO:0000256" key="1">
    <source>
        <dbReference type="ARBA" id="ARBA00004418"/>
    </source>
</evidence>
<evidence type="ECO:0000256" key="5">
    <source>
        <dbReference type="ARBA" id="ARBA00022764"/>
    </source>
</evidence>
<dbReference type="Pfam" id="PF04349">
    <property type="entry name" value="MdoG"/>
    <property type="match status" value="1"/>
</dbReference>
<dbReference type="Gene3D" id="2.60.40.10">
    <property type="entry name" value="Immunoglobulins"/>
    <property type="match status" value="1"/>
</dbReference>
<keyword evidence="8" id="KW-1185">Reference proteome</keyword>
<dbReference type="InterPro" id="IPR007444">
    <property type="entry name" value="Glucan_biosyn_MdoG_C"/>
</dbReference>
<dbReference type="InterPro" id="IPR014718">
    <property type="entry name" value="GH-type_carb-bd"/>
</dbReference>
<comment type="similarity">
    <text evidence="3">Belongs to the OpgD/OpgG family.</text>
</comment>
<name>A0A841HIK8_9GAMM</name>
<dbReference type="SUPFAM" id="SSF81296">
    <property type="entry name" value="E set domains"/>
    <property type="match status" value="1"/>
</dbReference>
<evidence type="ECO:0000256" key="3">
    <source>
        <dbReference type="ARBA" id="ARBA00009284"/>
    </source>
</evidence>
<dbReference type="GO" id="GO:0030288">
    <property type="term" value="C:outer membrane-bounded periplasmic space"/>
    <property type="evidence" value="ECO:0007669"/>
    <property type="project" value="TreeGrafter"/>
</dbReference>
<dbReference type="PIRSF" id="PIRSF006281">
    <property type="entry name" value="MdoG"/>
    <property type="match status" value="1"/>
</dbReference>
<protein>
    <submittedName>
        <fullName evidence="7">Glucans biosynthesis protein</fullName>
    </submittedName>
</protein>
<dbReference type="AlphaFoldDB" id="A0A841HIK8"/>
<comment type="caution">
    <text evidence="7">The sequence shown here is derived from an EMBL/GenBank/DDBJ whole genome shotgun (WGS) entry which is preliminary data.</text>
</comment>
<sequence>MIHRRDLLKSALLLSAVSPTAHLLAAQSRPATFSYAVLKGQARALAASAYEPPRRLAPEKLQRLDYDQYQSLRFRPERALWADTDGGFRVQFYHLGRTFKEPVRMHEVVNGEARELLYRAADYDFGRSGITARDLPADLSYAGFHIQAQTNWASDVMSFLGASYFRAISNDTRQYGISARALAFDTAINGPEEFPRFTSFWFERPPSNARTVVIYAMLDSPSAAGAYRFEVTPGSPQVMEVDAAIYPRKPVERVGIAPLTSMFQCGENDRRMSNDWRPEIHDSDGLSILTGNGEWIWRPVVNPQGVRVSSYMDENPRGFGLMQRDRVFEHYQDDGAFYDRRPSLWIEPKGAWGKGAVQLVELPTPDETHDNIVAFWNPAAKLQPGSELLFAYRMHWATQTPFSSALARVVATRTGIGGVIGQPRRYYSGRFAIDFHGGELATILPGATVEPVISASRGQVEITSARPLRSIDGFRAMFDVRLTDESTDPIDLRLFLKKNGQPLTETWMYQWTPPGPRERRDALMATGARLE</sequence>
<dbReference type="GO" id="GO:0051274">
    <property type="term" value="P:beta-glucan biosynthetic process"/>
    <property type="evidence" value="ECO:0007669"/>
    <property type="project" value="TreeGrafter"/>
</dbReference>
<dbReference type="InterPro" id="IPR014756">
    <property type="entry name" value="Ig_E-set"/>
</dbReference>
<evidence type="ECO:0000259" key="6">
    <source>
        <dbReference type="Pfam" id="PF04349"/>
    </source>
</evidence>
<dbReference type="RefSeq" id="WP_184330993.1">
    <property type="nucleotide sequence ID" value="NZ_JACHHZ010000002.1"/>
</dbReference>
<keyword evidence="4" id="KW-0732">Signal</keyword>
<dbReference type="InterPro" id="IPR011013">
    <property type="entry name" value="Gal_mutarotase_sf_dom"/>
</dbReference>
<organism evidence="7 8">
    <name type="scientific">Povalibacter uvarum</name>
    <dbReference type="NCBI Taxonomy" id="732238"/>
    <lineage>
        <taxon>Bacteria</taxon>
        <taxon>Pseudomonadati</taxon>
        <taxon>Pseudomonadota</taxon>
        <taxon>Gammaproteobacteria</taxon>
        <taxon>Steroidobacterales</taxon>
        <taxon>Steroidobacteraceae</taxon>
        <taxon>Povalibacter</taxon>
    </lineage>
</organism>
<dbReference type="PANTHER" id="PTHR30504:SF3">
    <property type="entry name" value="GLUCANS BIOSYNTHESIS PROTEIN D"/>
    <property type="match status" value="1"/>
</dbReference>
<gene>
    <name evidence="7" type="ORF">HNQ60_001899</name>
</gene>
<dbReference type="GO" id="GO:0030246">
    <property type="term" value="F:carbohydrate binding"/>
    <property type="evidence" value="ECO:0007669"/>
    <property type="project" value="InterPro"/>
</dbReference>
<dbReference type="InterPro" id="IPR014438">
    <property type="entry name" value="Glucan_biosyn_MdoG/MdoD"/>
</dbReference>
<dbReference type="PANTHER" id="PTHR30504">
    <property type="entry name" value="GLUCANS BIOSYNTHESIS PROTEIN"/>
    <property type="match status" value="1"/>
</dbReference>